<sequence>MRRVRHYGDTGQALPIYVVVVGGLLFLAFAYLAVGQAAANRSDTQTAADAAALAVALEDRDVLAAGWLENVLDPAEWQDYLDGNALVGGPACGRASRLAARNEADLGQCYSPEPLRYMVEVTSREPVGDTIVPGTESRHSTASATAVIEPRCTFDEPGEEAQEEVPEEAAEETLPALVCGDEEWELDPEDLSDLPGPEDLFDVHLAD</sequence>
<feature type="transmembrane region" description="Helical" evidence="1">
    <location>
        <begin position="12"/>
        <end position="34"/>
    </location>
</feature>
<feature type="domain" description="Putative Flp pilus-assembly TadG-like N-terminal" evidence="2">
    <location>
        <begin position="11"/>
        <end position="56"/>
    </location>
</feature>
<dbReference type="InterPro" id="IPR028087">
    <property type="entry name" value="Tad_N"/>
</dbReference>
<name>A0ABP9AR33_9ACTN</name>
<dbReference type="Proteomes" id="UP001501265">
    <property type="component" value="Unassembled WGS sequence"/>
</dbReference>
<accession>A0ABP9AR33</accession>
<evidence type="ECO:0000256" key="1">
    <source>
        <dbReference type="SAM" id="Phobius"/>
    </source>
</evidence>
<dbReference type="EMBL" id="BAABIG010000004">
    <property type="protein sequence ID" value="GAA4783426.1"/>
    <property type="molecule type" value="Genomic_DNA"/>
</dbReference>
<comment type="caution">
    <text evidence="3">The sequence shown here is derived from an EMBL/GenBank/DDBJ whole genome shotgun (WGS) entry which is preliminary data.</text>
</comment>
<protein>
    <submittedName>
        <fullName evidence="3">Pilus assembly protein TadG-related protein</fullName>
    </submittedName>
</protein>
<dbReference type="RefSeq" id="WP_345616903.1">
    <property type="nucleotide sequence ID" value="NZ_BAABIG010000004.1"/>
</dbReference>
<reference evidence="4" key="1">
    <citation type="journal article" date="2019" name="Int. J. Syst. Evol. Microbiol.">
        <title>The Global Catalogue of Microorganisms (GCM) 10K type strain sequencing project: providing services to taxonomists for standard genome sequencing and annotation.</title>
        <authorList>
            <consortium name="The Broad Institute Genomics Platform"/>
            <consortium name="The Broad Institute Genome Sequencing Center for Infectious Disease"/>
            <person name="Wu L."/>
            <person name="Ma J."/>
        </authorList>
    </citation>
    <scope>NUCLEOTIDE SEQUENCE [LARGE SCALE GENOMIC DNA]</scope>
    <source>
        <strain evidence="4">JCM 18081</strain>
    </source>
</reference>
<keyword evidence="4" id="KW-1185">Reference proteome</keyword>
<keyword evidence="1" id="KW-0812">Transmembrane</keyword>
<gene>
    <name evidence="3" type="ORF">GCM10023220_02970</name>
</gene>
<evidence type="ECO:0000313" key="4">
    <source>
        <dbReference type="Proteomes" id="UP001501265"/>
    </source>
</evidence>
<dbReference type="Pfam" id="PF13400">
    <property type="entry name" value="Tad"/>
    <property type="match status" value="1"/>
</dbReference>
<keyword evidence="1" id="KW-1133">Transmembrane helix</keyword>
<organism evidence="3 4">
    <name type="scientific">Streptomyces ziwulingensis</name>
    <dbReference type="NCBI Taxonomy" id="1045501"/>
    <lineage>
        <taxon>Bacteria</taxon>
        <taxon>Bacillati</taxon>
        <taxon>Actinomycetota</taxon>
        <taxon>Actinomycetes</taxon>
        <taxon>Kitasatosporales</taxon>
        <taxon>Streptomycetaceae</taxon>
        <taxon>Streptomyces</taxon>
    </lineage>
</organism>
<evidence type="ECO:0000259" key="2">
    <source>
        <dbReference type="Pfam" id="PF13400"/>
    </source>
</evidence>
<proteinExistence type="predicted"/>
<keyword evidence="1" id="KW-0472">Membrane</keyword>
<evidence type="ECO:0000313" key="3">
    <source>
        <dbReference type="EMBL" id="GAA4783426.1"/>
    </source>
</evidence>